<keyword evidence="4" id="KW-0221">Differentiation</keyword>
<comment type="subcellular location">
    <subcellularLocation>
        <location evidence="1">Nucleus speckle</location>
    </subcellularLocation>
</comment>
<keyword evidence="6" id="KW-0726">Sexual differentiation</keyword>
<evidence type="ECO:0000256" key="13">
    <source>
        <dbReference type="PROSITE-ProRule" id="PRU00267"/>
    </source>
</evidence>
<organism evidence="16 17">
    <name type="scientific">Folsomia candida</name>
    <name type="common">Springtail</name>
    <dbReference type="NCBI Taxonomy" id="158441"/>
    <lineage>
        <taxon>Eukaryota</taxon>
        <taxon>Metazoa</taxon>
        <taxon>Ecdysozoa</taxon>
        <taxon>Arthropoda</taxon>
        <taxon>Hexapoda</taxon>
        <taxon>Collembola</taxon>
        <taxon>Entomobryomorpha</taxon>
        <taxon>Isotomoidea</taxon>
        <taxon>Isotomidae</taxon>
        <taxon>Proisotominae</taxon>
        <taxon>Folsomia</taxon>
    </lineage>
</organism>
<dbReference type="InterPro" id="IPR036910">
    <property type="entry name" value="HMG_box_dom_sf"/>
</dbReference>
<evidence type="ECO:0000256" key="14">
    <source>
        <dbReference type="SAM" id="MobiDB-lite"/>
    </source>
</evidence>
<dbReference type="Gene3D" id="1.10.30.10">
    <property type="entry name" value="High mobility group box domain"/>
    <property type="match status" value="1"/>
</dbReference>
<dbReference type="Pfam" id="PF00505">
    <property type="entry name" value="HMG_box"/>
    <property type="match status" value="1"/>
</dbReference>
<keyword evidence="7 13" id="KW-0238">DNA-binding</keyword>
<protein>
    <recommendedName>
        <fullName evidence="3">Sex-determining region Y protein</fullName>
    </recommendedName>
    <alternativeName>
        <fullName evidence="11">Testis-determining factor</fullName>
    </alternativeName>
</protein>
<keyword evidence="17" id="KW-1185">Reference proteome</keyword>
<gene>
    <name evidence="16" type="ORF">Fcan01_04246</name>
</gene>
<accession>A0A226ETF5</accession>
<dbReference type="SMART" id="SM00398">
    <property type="entry name" value="HMG"/>
    <property type="match status" value="1"/>
</dbReference>
<sequence>MGTLAAASLAASSSSSSTESTSTPPGHHLPGILSRLDLDVDIVQVNLDVDDDDNNCEGQVVQQFHHQRHQKRRKGNNNSAVNLVNDEVGRKRRELSIIDRIVGEETDGVVVKNKKARFSSVLSEEEEEAEQFAPGKTNFAYVSLPAASPSPRPVNNMVNVQHHNMVQNGGLAPKQMRTLSPIQQYVSDGRSRGRGGGGGSGIQGGSRTAINQSISTSFSSIGEMASFFMAKEVSGPVPAIRRRKSIEPVPRRRSAPSSSPIVTVTPVRHSANDGSLGERDGVVLVEGMMQPGKKNHNKIKRPLNAFMVWSKLQRRKIMDDDSTVHHSVISKQLGAGWKALSEEERRPFYEEAQRLGKLHNHLYPDYKYRPRRRQNLTSSVTATTTTSTPHLLSSASSSFTYGGSHHSGRPASASPPFASKSTCFIPSISQDGSLDLSMKSGQSHSSDEGNLVEVTPTIYHDDGDEHDDEEYDEVELPLDMSCSSRSESESKKSWSVVQDESGDDNNPDEEDEDRLIIDES</sequence>
<evidence type="ECO:0000256" key="3">
    <source>
        <dbReference type="ARBA" id="ARBA00019052"/>
    </source>
</evidence>
<evidence type="ECO:0000256" key="2">
    <source>
        <dbReference type="ARBA" id="ARBA00005998"/>
    </source>
</evidence>
<dbReference type="EMBL" id="LNIX01000002">
    <property type="protein sequence ID" value="OXA60893.1"/>
    <property type="molecule type" value="Genomic_DNA"/>
</dbReference>
<comment type="function">
    <text evidence="12">Transcriptional regulator that controls a genetic switch in male development. It is necessary and sufficient for initiating male sex determination by directing the development of supporting cell precursors (pre-Sertoli cells) as Sertoli rather than granulosa cells. Involved in different aspects of gene regulation including promoter activation or repression. Binds to the DNA consensus sequence 5'-[AT]AACAA[AT]-3'. SRY HMG box recognizes DNA by partial intercalation in the minor groove and promotes DNA bending. Also involved in pre-mRNA splicing. In male adult brain involved in the maintenance of motor functions of dopaminergic neurons.</text>
</comment>
<feature type="domain" description="HMG box" evidence="15">
    <location>
        <begin position="299"/>
        <end position="367"/>
    </location>
</feature>
<evidence type="ECO:0000256" key="6">
    <source>
        <dbReference type="ARBA" id="ARBA00022928"/>
    </source>
</evidence>
<comment type="caution">
    <text evidence="16">The sequence shown here is derived from an EMBL/GenBank/DDBJ whole genome shotgun (WGS) entry which is preliminary data.</text>
</comment>
<dbReference type="OrthoDB" id="6247875at2759"/>
<evidence type="ECO:0000313" key="17">
    <source>
        <dbReference type="Proteomes" id="UP000198287"/>
    </source>
</evidence>
<comment type="similarity">
    <text evidence="2">Belongs to the SRY family.</text>
</comment>
<feature type="region of interest" description="Disordered" evidence="14">
    <location>
        <begin position="1"/>
        <end position="30"/>
    </location>
</feature>
<dbReference type="GO" id="GO:0001228">
    <property type="term" value="F:DNA-binding transcription activator activity, RNA polymerase II-specific"/>
    <property type="evidence" value="ECO:0007669"/>
    <property type="project" value="TreeGrafter"/>
</dbReference>
<dbReference type="AlphaFoldDB" id="A0A226ETF5"/>
<dbReference type="SUPFAM" id="SSF47095">
    <property type="entry name" value="HMG-box"/>
    <property type="match status" value="1"/>
</dbReference>
<feature type="region of interest" description="Disordered" evidence="14">
    <location>
        <begin position="458"/>
        <end position="520"/>
    </location>
</feature>
<feature type="region of interest" description="Disordered" evidence="14">
    <location>
        <begin position="247"/>
        <end position="275"/>
    </location>
</feature>
<keyword evidence="5" id="KW-0112">Calmodulin-binding</keyword>
<dbReference type="FunFam" id="1.10.30.10:FF:000002">
    <property type="entry name" value="transcription factor Sox-2"/>
    <property type="match status" value="1"/>
</dbReference>
<feature type="region of interest" description="Disordered" evidence="14">
    <location>
        <begin position="367"/>
        <end position="393"/>
    </location>
</feature>
<evidence type="ECO:0000256" key="11">
    <source>
        <dbReference type="ARBA" id="ARBA00032498"/>
    </source>
</evidence>
<dbReference type="GO" id="GO:0000978">
    <property type="term" value="F:RNA polymerase II cis-regulatory region sequence-specific DNA binding"/>
    <property type="evidence" value="ECO:0007669"/>
    <property type="project" value="TreeGrafter"/>
</dbReference>
<keyword evidence="10 13" id="KW-0539">Nucleus</keyword>
<feature type="region of interest" description="Disordered" evidence="14">
    <location>
        <begin position="187"/>
        <end position="208"/>
    </location>
</feature>
<dbReference type="PANTHER" id="PTHR10270">
    <property type="entry name" value="SOX TRANSCRIPTION FACTOR"/>
    <property type="match status" value="1"/>
</dbReference>
<proteinExistence type="inferred from homology"/>
<evidence type="ECO:0000256" key="4">
    <source>
        <dbReference type="ARBA" id="ARBA00022782"/>
    </source>
</evidence>
<keyword evidence="9" id="KW-0804">Transcription</keyword>
<dbReference type="GO" id="GO:0030154">
    <property type="term" value="P:cell differentiation"/>
    <property type="evidence" value="ECO:0007669"/>
    <property type="project" value="UniProtKB-KW"/>
</dbReference>
<evidence type="ECO:0000259" key="15">
    <source>
        <dbReference type="PROSITE" id="PS50118"/>
    </source>
</evidence>
<dbReference type="InterPro" id="IPR050140">
    <property type="entry name" value="SRY-related_HMG-box_TF-like"/>
</dbReference>
<evidence type="ECO:0000256" key="5">
    <source>
        <dbReference type="ARBA" id="ARBA00022860"/>
    </source>
</evidence>
<evidence type="ECO:0000313" key="16">
    <source>
        <dbReference type="EMBL" id="OXA60893.1"/>
    </source>
</evidence>
<dbReference type="GO" id="GO:0007548">
    <property type="term" value="P:sex differentiation"/>
    <property type="evidence" value="ECO:0007669"/>
    <property type="project" value="UniProtKB-KW"/>
</dbReference>
<feature type="region of interest" description="Disordered" evidence="14">
    <location>
        <begin position="398"/>
        <end position="417"/>
    </location>
</feature>
<evidence type="ECO:0000256" key="10">
    <source>
        <dbReference type="ARBA" id="ARBA00023242"/>
    </source>
</evidence>
<name>A0A226ETF5_FOLCA</name>
<feature type="compositionally biased region" description="Gly residues" evidence="14">
    <location>
        <begin position="194"/>
        <end position="204"/>
    </location>
</feature>
<evidence type="ECO:0000256" key="12">
    <source>
        <dbReference type="ARBA" id="ARBA00045821"/>
    </source>
</evidence>
<dbReference type="PROSITE" id="PS50118">
    <property type="entry name" value="HMG_BOX_2"/>
    <property type="match status" value="1"/>
</dbReference>
<feature type="DNA-binding region" description="HMG box" evidence="13">
    <location>
        <begin position="299"/>
        <end position="367"/>
    </location>
</feature>
<dbReference type="GO" id="GO:0005516">
    <property type="term" value="F:calmodulin binding"/>
    <property type="evidence" value="ECO:0007669"/>
    <property type="project" value="UniProtKB-KW"/>
</dbReference>
<feature type="compositionally biased region" description="Acidic residues" evidence="14">
    <location>
        <begin position="462"/>
        <end position="476"/>
    </location>
</feature>
<feature type="compositionally biased region" description="Acidic residues" evidence="14">
    <location>
        <begin position="500"/>
        <end position="513"/>
    </location>
</feature>
<dbReference type="CDD" id="cd22004">
    <property type="entry name" value="HMG-box_SOX"/>
    <property type="match status" value="1"/>
</dbReference>
<dbReference type="GO" id="GO:0016607">
    <property type="term" value="C:nuclear speck"/>
    <property type="evidence" value="ECO:0007669"/>
    <property type="project" value="UniProtKB-SubCell"/>
</dbReference>
<evidence type="ECO:0000256" key="8">
    <source>
        <dbReference type="ARBA" id="ARBA00023159"/>
    </source>
</evidence>
<reference evidence="16 17" key="1">
    <citation type="submission" date="2015-12" db="EMBL/GenBank/DDBJ databases">
        <title>The genome of Folsomia candida.</title>
        <authorList>
            <person name="Faddeeva A."/>
            <person name="Derks M.F."/>
            <person name="Anvar Y."/>
            <person name="Smit S."/>
            <person name="Van Straalen N."/>
            <person name="Roelofs D."/>
        </authorList>
    </citation>
    <scope>NUCLEOTIDE SEQUENCE [LARGE SCALE GENOMIC DNA]</scope>
    <source>
        <strain evidence="16 17">VU population</strain>
        <tissue evidence="16">Whole body</tissue>
    </source>
</reference>
<feature type="compositionally biased region" description="Low complexity" evidence="14">
    <location>
        <begin position="376"/>
        <end position="393"/>
    </location>
</feature>
<evidence type="ECO:0000256" key="9">
    <source>
        <dbReference type="ARBA" id="ARBA00023163"/>
    </source>
</evidence>
<dbReference type="Proteomes" id="UP000198287">
    <property type="component" value="Unassembled WGS sequence"/>
</dbReference>
<keyword evidence="8" id="KW-0010">Activator</keyword>
<dbReference type="InterPro" id="IPR009071">
    <property type="entry name" value="HMG_box_dom"/>
</dbReference>
<dbReference type="PANTHER" id="PTHR10270:SF161">
    <property type="entry name" value="SEX-DETERMINING REGION Y PROTEIN"/>
    <property type="match status" value="1"/>
</dbReference>
<evidence type="ECO:0000256" key="1">
    <source>
        <dbReference type="ARBA" id="ARBA00004324"/>
    </source>
</evidence>
<evidence type="ECO:0000256" key="7">
    <source>
        <dbReference type="ARBA" id="ARBA00023125"/>
    </source>
</evidence>
<feature type="compositionally biased region" description="Low complexity" evidence="14">
    <location>
        <begin position="1"/>
        <end position="23"/>
    </location>
</feature>